<feature type="region of interest" description="Disordered" evidence="2">
    <location>
        <begin position="197"/>
        <end position="216"/>
    </location>
</feature>
<dbReference type="SUPFAM" id="SSF103088">
    <property type="entry name" value="OmpA-like"/>
    <property type="match status" value="1"/>
</dbReference>
<feature type="domain" description="OmpA-like" evidence="3">
    <location>
        <begin position="314"/>
        <end position="431"/>
    </location>
</feature>
<dbReference type="Pfam" id="PF06078">
    <property type="entry name" value="DUF937"/>
    <property type="match status" value="1"/>
</dbReference>
<keyword evidence="5" id="KW-1185">Reference proteome</keyword>
<proteinExistence type="predicted"/>
<gene>
    <name evidence="4" type="ORF">GNY06_10895</name>
</gene>
<dbReference type="Proteomes" id="UP000553459">
    <property type="component" value="Unassembled WGS sequence"/>
</dbReference>
<dbReference type="Gene3D" id="3.30.1330.60">
    <property type="entry name" value="OmpA-like domain"/>
    <property type="match status" value="1"/>
</dbReference>
<dbReference type="RefSeq" id="WP_166520103.1">
    <property type="nucleotide sequence ID" value="NZ_JAAABJ010000629.1"/>
</dbReference>
<dbReference type="GO" id="GO:0016020">
    <property type="term" value="C:membrane"/>
    <property type="evidence" value="ECO:0007669"/>
    <property type="project" value="UniProtKB-UniRule"/>
</dbReference>
<accession>A0A845PZI3</accession>
<protein>
    <submittedName>
        <fullName evidence="4">OmpA family protein</fullName>
    </submittedName>
</protein>
<dbReference type="Pfam" id="PF00691">
    <property type="entry name" value="OmpA"/>
    <property type="match status" value="1"/>
</dbReference>
<dbReference type="InterPro" id="IPR050330">
    <property type="entry name" value="Bact_OuterMem_StrucFunc"/>
</dbReference>
<organism evidence="4 5">
    <name type="scientific">Elizabethkingia argenteiflava</name>
    <dbReference type="NCBI Taxonomy" id="2681556"/>
    <lineage>
        <taxon>Bacteria</taxon>
        <taxon>Pseudomonadati</taxon>
        <taxon>Bacteroidota</taxon>
        <taxon>Flavobacteriia</taxon>
        <taxon>Flavobacteriales</taxon>
        <taxon>Weeksellaceae</taxon>
        <taxon>Elizabethkingia</taxon>
    </lineage>
</organism>
<evidence type="ECO:0000313" key="4">
    <source>
        <dbReference type="EMBL" id="NAW51847.1"/>
    </source>
</evidence>
<evidence type="ECO:0000259" key="3">
    <source>
        <dbReference type="PROSITE" id="PS51123"/>
    </source>
</evidence>
<dbReference type="EMBL" id="JAAABJ010000629">
    <property type="protein sequence ID" value="NAW51847.1"/>
    <property type="molecule type" value="Genomic_DNA"/>
</dbReference>
<dbReference type="InterPro" id="IPR009282">
    <property type="entry name" value="DUF937"/>
</dbReference>
<evidence type="ECO:0000256" key="2">
    <source>
        <dbReference type="SAM" id="MobiDB-lite"/>
    </source>
</evidence>
<dbReference type="PANTHER" id="PTHR30329">
    <property type="entry name" value="STATOR ELEMENT OF FLAGELLAR MOTOR COMPLEX"/>
    <property type="match status" value="1"/>
</dbReference>
<dbReference type="AlphaFoldDB" id="A0A845PZI3"/>
<comment type="caution">
    <text evidence="4">The sequence shown here is derived from an EMBL/GenBank/DDBJ whole genome shotgun (WGS) entry which is preliminary data.</text>
</comment>
<keyword evidence="1" id="KW-0472">Membrane</keyword>
<evidence type="ECO:0000256" key="1">
    <source>
        <dbReference type="PROSITE-ProRule" id="PRU00473"/>
    </source>
</evidence>
<reference evidence="4 5" key="1">
    <citation type="submission" date="2019-11" db="EMBL/GenBank/DDBJ databases">
        <title>Characterization of Elizabethkingia argenteiflava sp. nov., isolated from inner surface of Soybean Pods.</title>
        <authorList>
            <person name="Mo S."/>
        </authorList>
    </citation>
    <scope>NUCLEOTIDE SEQUENCE [LARGE SCALE GENOMIC DNA]</scope>
    <source>
        <strain evidence="4 5">YB22</strain>
    </source>
</reference>
<name>A0A845PZI3_9FLAO</name>
<sequence length="431" mass="45495">MSVNIIDLVKNYLSPSVVSQAATHLGESEAGVSKAISAFLPILVGSVADKATSPGLLGQLKGLASGGILSNLTSSITGNDSVVSGITSSLFGNKISGIASSISNFAGIKESSAHSLLGLTSAATLGTIGKYATENNLNESEFSNLLSTQKNWVSNLLPAGLSLGALGLGGIFSGLGDKAESVKETVTDKIEDLKHAFSSSEGKTNKPGTSYTPPNPKNTGSSVWKWLLPLILLGLVVWFIWKQCTPPNKGEIDQAITNSVNKVADKIDSATAVIKETTSIDLNGIQLKGYKGGMEEKMVEFLKSGKYATTDNEALKSTWYSFDHISFVIGKADQLEAGSEEQIQNIATILKAYPDVKIKIGGYTDKTGNEENNLRLSQARADFIKAELTKLGVGDQIVGAEGYGSKFATTDASASNEERAVDRVMKIRFAK</sequence>
<dbReference type="PROSITE" id="PS51123">
    <property type="entry name" value="OMPA_2"/>
    <property type="match status" value="1"/>
</dbReference>
<dbReference type="InterPro" id="IPR036737">
    <property type="entry name" value="OmpA-like_sf"/>
</dbReference>
<dbReference type="PANTHER" id="PTHR30329:SF21">
    <property type="entry name" value="LIPOPROTEIN YIAD-RELATED"/>
    <property type="match status" value="1"/>
</dbReference>
<dbReference type="InterPro" id="IPR006665">
    <property type="entry name" value="OmpA-like"/>
</dbReference>
<dbReference type="CDD" id="cd07185">
    <property type="entry name" value="OmpA_C-like"/>
    <property type="match status" value="1"/>
</dbReference>
<evidence type="ECO:0000313" key="5">
    <source>
        <dbReference type="Proteomes" id="UP000553459"/>
    </source>
</evidence>